<gene>
    <name evidence="2" type="ORF">KABA2_05S00572</name>
</gene>
<name>A0A8H2VG07_9SACH</name>
<dbReference type="OrthoDB" id="10464257at2759"/>
<dbReference type="EMBL" id="CAEFZW010000005">
    <property type="protein sequence ID" value="CAB4254770.1"/>
    <property type="molecule type" value="Genomic_DNA"/>
</dbReference>
<dbReference type="RefSeq" id="XP_041406614.1">
    <property type="nucleotide sequence ID" value="XM_041550680.1"/>
</dbReference>
<sequence length="320" mass="36077">MQPTIALIFSLALISCVCCITIDAVYSETVGPYNSTNLAKYVNATNNKTVIVGCGILAKGVPRRLLEEYEDANVTLFRGRDRDFFELNYTGIEELAALLVDQDSEHEDDDLVRRADSVDAMVTKIVDRLASMYKVSSPPTEIFKRAPCHGGYWRCFTDSVRHIIHTIYNSLRSNLKEHTLTPGMSLVGDLSRWISQVKSSGSSVKARPKKNMCNGGYEWLKYKDSVGTEYTYWVGYAPWTTYANCDTDSPESIVQFVREASLKEVSQREGTAWCFSVQNGETWHIDIRIVNWEETKFCVRNGWGIPCAGGDYVPNLDTHD</sequence>
<keyword evidence="1" id="KW-0732">Signal</keyword>
<evidence type="ECO:0000313" key="3">
    <source>
        <dbReference type="Proteomes" id="UP000644660"/>
    </source>
</evidence>
<feature type="chain" id="PRO_5034334584" evidence="1">
    <location>
        <begin position="20"/>
        <end position="320"/>
    </location>
</feature>
<evidence type="ECO:0000256" key="1">
    <source>
        <dbReference type="SAM" id="SignalP"/>
    </source>
</evidence>
<keyword evidence="3" id="KW-1185">Reference proteome</keyword>
<protein>
    <submittedName>
        <fullName evidence="2">Uncharacterized protein</fullName>
    </submittedName>
</protein>
<dbReference type="GeneID" id="64857779"/>
<organism evidence="2 3">
    <name type="scientific">Maudiozyma barnettii</name>
    <dbReference type="NCBI Taxonomy" id="61262"/>
    <lineage>
        <taxon>Eukaryota</taxon>
        <taxon>Fungi</taxon>
        <taxon>Dikarya</taxon>
        <taxon>Ascomycota</taxon>
        <taxon>Saccharomycotina</taxon>
        <taxon>Saccharomycetes</taxon>
        <taxon>Saccharomycetales</taxon>
        <taxon>Saccharomycetaceae</taxon>
        <taxon>Maudiozyma</taxon>
    </lineage>
</organism>
<evidence type="ECO:0000313" key="2">
    <source>
        <dbReference type="EMBL" id="CAB4254770.1"/>
    </source>
</evidence>
<comment type="caution">
    <text evidence="2">The sequence shown here is derived from an EMBL/GenBank/DDBJ whole genome shotgun (WGS) entry which is preliminary data.</text>
</comment>
<dbReference type="AlphaFoldDB" id="A0A8H2VG07"/>
<feature type="signal peptide" evidence="1">
    <location>
        <begin position="1"/>
        <end position="19"/>
    </location>
</feature>
<accession>A0A8H2VG07</accession>
<dbReference type="Proteomes" id="UP000644660">
    <property type="component" value="Unassembled WGS sequence"/>
</dbReference>
<reference evidence="2 3" key="1">
    <citation type="submission" date="2020-05" db="EMBL/GenBank/DDBJ databases">
        <authorList>
            <person name="Casaregola S."/>
            <person name="Devillers H."/>
            <person name="Grondin C."/>
        </authorList>
    </citation>
    <scope>NUCLEOTIDE SEQUENCE [LARGE SCALE GENOMIC DNA]</scope>
    <source>
        <strain evidence="2 3">CLIB 1767</strain>
    </source>
</reference>
<proteinExistence type="predicted"/>